<feature type="transmembrane region" description="Helical" evidence="3">
    <location>
        <begin position="6"/>
        <end position="26"/>
    </location>
</feature>
<organism evidence="5 6">
    <name type="scientific">Trifolium medium</name>
    <dbReference type="NCBI Taxonomy" id="97028"/>
    <lineage>
        <taxon>Eukaryota</taxon>
        <taxon>Viridiplantae</taxon>
        <taxon>Streptophyta</taxon>
        <taxon>Embryophyta</taxon>
        <taxon>Tracheophyta</taxon>
        <taxon>Spermatophyta</taxon>
        <taxon>Magnoliopsida</taxon>
        <taxon>eudicotyledons</taxon>
        <taxon>Gunneridae</taxon>
        <taxon>Pentapetalae</taxon>
        <taxon>rosids</taxon>
        <taxon>fabids</taxon>
        <taxon>Fabales</taxon>
        <taxon>Fabaceae</taxon>
        <taxon>Papilionoideae</taxon>
        <taxon>50 kb inversion clade</taxon>
        <taxon>NPAAA clade</taxon>
        <taxon>Hologalegina</taxon>
        <taxon>IRL clade</taxon>
        <taxon>Trifolieae</taxon>
        <taxon>Trifolium</taxon>
    </lineage>
</organism>
<keyword evidence="3" id="KW-0812">Transmembrane</keyword>
<comment type="caution">
    <text evidence="5">The sequence shown here is derived from an EMBL/GenBank/DDBJ whole genome shotgun (WGS) entry which is preliminary data.</text>
</comment>
<keyword evidence="3" id="KW-1133">Transmembrane helix</keyword>
<dbReference type="EMBL" id="LXQA010995170">
    <property type="protein sequence ID" value="MCI80415.1"/>
    <property type="molecule type" value="Genomic_DNA"/>
</dbReference>
<keyword evidence="3" id="KW-0472">Membrane</keyword>
<dbReference type="PANTHER" id="PTHR43634">
    <property type="entry name" value="OW CONDUCTANCE MECHANOSENSITIVE CHANNEL"/>
    <property type="match status" value="1"/>
</dbReference>
<sequence>MSIDLIGKAVYTAIWVAAVSLFMELLGLSTQKWLTAGGMGTVLLSLAGREVQ</sequence>
<keyword evidence="6" id="KW-1185">Reference proteome</keyword>
<evidence type="ECO:0000259" key="4">
    <source>
        <dbReference type="Pfam" id="PF25237"/>
    </source>
</evidence>
<reference evidence="5 6" key="1">
    <citation type="journal article" date="2018" name="Front. Plant Sci.">
        <title>Red Clover (Trifolium pratense) and Zigzag Clover (T. medium) - A Picture of Genomic Similarities and Differences.</title>
        <authorList>
            <person name="Dluhosova J."/>
            <person name="Istvanek J."/>
            <person name="Nedelnik J."/>
            <person name="Repkova J."/>
        </authorList>
    </citation>
    <scope>NUCLEOTIDE SEQUENCE [LARGE SCALE GENOMIC DNA]</scope>
    <source>
        <strain evidence="6">cv. 10/8</strain>
        <tissue evidence="5">Leaf</tissue>
    </source>
</reference>
<evidence type="ECO:0000256" key="3">
    <source>
        <dbReference type="SAM" id="Phobius"/>
    </source>
</evidence>
<feature type="domain" description="Mechanosensitive channel protein 2/3 transmembrane" evidence="4">
    <location>
        <begin position="1"/>
        <end position="49"/>
    </location>
</feature>
<dbReference type="AlphaFoldDB" id="A0A392V0C0"/>
<comment type="similarity">
    <text evidence="2">Belongs to the MscS (TC 1.A.23) family.</text>
</comment>
<comment type="subcellular location">
    <subcellularLocation>
        <location evidence="1">Membrane</location>
        <topology evidence="1">Multi-pass membrane protein</topology>
    </subcellularLocation>
</comment>
<dbReference type="InterPro" id="IPR045042">
    <property type="entry name" value="YnaI-like"/>
</dbReference>
<protein>
    <submittedName>
        <fullName evidence="5">Mechanosensitive ion channel protein 3 chloroplastic-like</fullName>
    </submittedName>
</protein>
<dbReference type="PANTHER" id="PTHR43634:SF5">
    <property type="entry name" value="MECHANOSENSITIVE ION CHANNEL-LIKE PROTEIN"/>
    <property type="match status" value="1"/>
</dbReference>
<proteinExistence type="inferred from homology"/>
<dbReference type="Pfam" id="PF25237">
    <property type="entry name" value="MSL2_3"/>
    <property type="match status" value="1"/>
</dbReference>
<evidence type="ECO:0000313" key="5">
    <source>
        <dbReference type="EMBL" id="MCI80415.1"/>
    </source>
</evidence>
<dbReference type="InterPro" id="IPR057483">
    <property type="entry name" value="MSL2/3_TM_dom"/>
</dbReference>
<evidence type="ECO:0000256" key="2">
    <source>
        <dbReference type="ARBA" id="ARBA00008017"/>
    </source>
</evidence>
<accession>A0A392V0C0</accession>
<name>A0A392V0C0_9FABA</name>
<dbReference type="Proteomes" id="UP000265520">
    <property type="component" value="Unassembled WGS sequence"/>
</dbReference>
<dbReference type="GO" id="GO:0016020">
    <property type="term" value="C:membrane"/>
    <property type="evidence" value="ECO:0007669"/>
    <property type="project" value="UniProtKB-SubCell"/>
</dbReference>
<dbReference type="Gene3D" id="1.10.287.1260">
    <property type="match status" value="1"/>
</dbReference>
<evidence type="ECO:0000256" key="1">
    <source>
        <dbReference type="ARBA" id="ARBA00004141"/>
    </source>
</evidence>
<evidence type="ECO:0000313" key="6">
    <source>
        <dbReference type="Proteomes" id="UP000265520"/>
    </source>
</evidence>